<proteinExistence type="inferred from homology"/>
<dbReference type="GO" id="GO:0005874">
    <property type="term" value="C:microtubule"/>
    <property type="evidence" value="ECO:0007669"/>
    <property type="project" value="TreeGrafter"/>
</dbReference>
<evidence type="ECO:0000256" key="3">
    <source>
        <dbReference type="SAM" id="MobiDB-lite"/>
    </source>
</evidence>
<protein>
    <recommendedName>
        <fullName evidence="4">Kinesin motor domain-containing protein</fullName>
    </recommendedName>
</protein>
<dbReference type="PANTHER" id="PTHR24115">
    <property type="entry name" value="KINESIN-RELATED"/>
    <property type="match status" value="1"/>
</dbReference>
<dbReference type="InterPro" id="IPR027640">
    <property type="entry name" value="Kinesin-like_fam"/>
</dbReference>
<dbReference type="PRINTS" id="PR00380">
    <property type="entry name" value="KINESINHEAVY"/>
</dbReference>
<dbReference type="InterPro" id="IPR027417">
    <property type="entry name" value="P-loop_NTPase"/>
</dbReference>
<accession>A0A8S9IYP7</accession>
<keyword evidence="2" id="KW-0547">Nucleotide-binding</keyword>
<feature type="compositionally biased region" description="Polar residues" evidence="3">
    <location>
        <begin position="346"/>
        <end position="357"/>
    </location>
</feature>
<dbReference type="GO" id="GO:0007018">
    <property type="term" value="P:microtubule-based movement"/>
    <property type="evidence" value="ECO:0007669"/>
    <property type="project" value="InterPro"/>
</dbReference>
<feature type="region of interest" description="Disordered" evidence="3">
    <location>
        <begin position="338"/>
        <end position="393"/>
    </location>
</feature>
<evidence type="ECO:0000313" key="6">
    <source>
        <dbReference type="EMBL" id="KAF2574828.1"/>
    </source>
</evidence>
<dbReference type="GO" id="GO:0008574">
    <property type="term" value="F:plus-end-directed microtubule motor activity"/>
    <property type="evidence" value="ECO:0007669"/>
    <property type="project" value="TreeGrafter"/>
</dbReference>
<evidence type="ECO:0000313" key="5">
    <source>
        <dbReference type="EMBL" id="KAF2537664.1"/>
    </source>
</evidence>
<evidence type="ECO:0000259" key="4">
    <source>
        <dbReference type="PROSITE" id="PS50067"/>
    </source>
</evidence>
<evidence type="ECO:0000256" key="2">
    <source>
        <dbReference type="PROSITE-ProRule" id="PRU00283"/>
    </source>
</evidence>
<name>A0A8S9IYP7_BRACR</name>
<dbReference type="InterPro" id="IPR036961">
    <property type="entry name" value="Kinesin_motor_dom_sf"/>
</dbReference>
<dbReference type="Proteomes" id="UP000712281">
    <property type="component" value="Unassembled WGS sequence"/>
</dbReference>
<feature type="compositionally biased region" description="Polar residues" evidence="3">
    <location>
        <begin position="363"/>
        <end position="372"/>
    </location>
</feature>
<dbReference type="InterPro" id="IPR001752">
    <property type="entry name" value="Kinesin_motor_dom"/>
</dbReference>
<dbReference type="GO" id="GO:0005871">
    <property type="term" value="C:kinesin complex"/>
    <property type="evidence" value="ECO:0007669"/>
    <property type="project" value="TreeGrafter"/>
</dbReference>
<dbReference type="PANTHER" id="PTHR24115:SF924">
    <property type="entry name" value="KINESIN MOTOR DOMAIN-CONTAINING PROTEIN"/>
    <property type="match status" value="1"/>
</dbReference>
<comment type="similarity">
    <text evidence="2">Belongs to the TRAFAC class myosin-kinesin ATPase superfamily. Kinesin family.</text>
</comment>
<comment type="caution">
    <text evidence="6">The sequence shown here is derived from an EMBL/GenBank/DDBJ whole genome shotgun (WGS) entry which is preliminary data.</text>
</comment>
<feature type="domain" description="Kinesin motor" evidence="4">
    <location>
        <begin position="9"/>
        <end position="328"/>
    </location>
</feature>
<keyword evidence="1 2" id="KW-0505">Motor protein</keyword>
<dbReference type="SUPFAM" id="SSF52540">
    <property type="entry name" value="P-loop containing nucleoside triphosphate hydrolases"/>
    <property type="match status" value="1"/>
</dbReference>
<dbReference type="EMBL" id="QGKW02002228">
    <property type="protein sequence ID" value="KAF2537664.1"/>
    <property type="molecule type" value="Genomic_DNA"/>
</dbReference>
<feature type="region of interest" description="Disordered" evidence="3">
    <location>
        <begin position="1"/>
        <end position="38"/>
    </location>
</feature>
<sequence>METKSMSKAVRVVARVKPSSSDPAVKASSGSSVSVHKRDQSETVSISFGAQFAGSKDSCELDHFYEEDEAASSILAKEIKPLISSVFEGKDANVIAHGGRCSGKTLLIQGSEWEPGLVILSMAEMLSMAEERGDSVSVSFYEVSHETVYDVLDKEKRVVSVLEGAQGKIQLKGLSKASHLVGVPVKSLSGFQEVYFGLNKIQKLVNDPPLRSHRGVMIHVAKGEANSGTLGRMNFLDMAGYEDSRKQCNDLALLEITRINKSIYALQNVMYAINANEFHVPYRESKLTHMLKGCLQGSNRTLLITCLPREFSQDSFYMLNLASRICLGSKQSMTNATKKSKCPAGSLSSSSAAQKKNTPLVVSATSRQQTGIRKSVTERKSKLNTPASAIKGR</sequence>
<keyword evidence="2" id="KW-0067">ATP-binding</keyword>
<dbReference type="GO" id="GO:0016887">
    <property type="term" value="F:ATP hydrolysis activity"/>
    <property type="evidence" value="ECO:0007669"/>
    <property type="project" value="TreeGrafter"/>
</dbReference>
<gene>
    <name evidence="5" type="ORF">F2Q68_00018905</name>
    <name evidence="6" type="ORF">F2Q70_00000435</name>
</gene>
<dbReference type="SMART" id="SM00129">
    <property type="entry name" value="KISc"/>
    <property type="match status" value="1"/>
</dbReference>
<dbReference type="GO" id="GO:0005524">
    <property type="term" value="F:ATP binding"/>
    <property type="evidence" value="ECO:0007669"/>
    <property type="project" value="UniProtKB-UniRule"/>
</dbReference>
<evidence type="ECO:0000256" key="1">
    <source>
        <dbReference type="ARBA" id="ARBA00023175"/>
    </source>
</evidence>
<reference evidence="6" key="1">
    <citation type="submission" date="2019-12" db="EMBL/GenBank/DDBJ databases">
        <title>Genome sequencing and annotation of Brassica cretica.</title>
        <authorList>
            <person name="Studholme D.J."/>
            <person name="Sarris P.F."/>
        </authorList>
    </citation>
    <scope>NUCLEOTIDE SEQUENCE</scope>
    <source>
        <strain evidence="5">PFS-001/15</strain>
        <strain evidence="6">PFS-102/07</strain>
        <tissue evidence="6">Leaf</tissue>
    </source>
</reference>
<dbReference type="Gene3D" id="3.40.850.10">
    <property type="entry name" value="Kinesin motor domain"/>
    <property type="match status" value="1"/>
</dbReference>
<organism evidence="6">
    <name type="scientific">Brassica cretica</name>
    <name type="common">Mustard</name>
    <dbReference type="NCBI Taxonomy" id="69181"/>
    <lineage>
        <taxon>Eukaryota</taxon>
        <taxon>Viridiplantae</taxon>
        <taxon>Streptophyta</taxon>
        <taxon>Embryophyta</taxon>
        <taxon>Tracheophyta</taxon>
        <taxon>Spermatophyta</taxon>
        <taxon>Magnoliopsida</taxon>
        <taxon>eudicotyledons</taxon>
        <taxon>Gunneridae</taxon>
        <taxon>Pentapetalae</taxon>
        <taxon>rosids</taxon>
        <taxon>malvids</taxon>
        <taxon>Brassicales</taxon>
        <taxon>Brassicaceae</taxon>
        <taxon>Brassiceae</taxon>
        <taxon>Brassica</taxon>
    </lineage>
</organism>
<dbReference type="Pfam" id="PF00225">
    <property type="entry name" value="Kinesin"/>
    <property type="match status" value="1"/>
</dbReference>
<dbReference type="EMBL" id="QGKY02001015">
    <property type="protein sequence ID" value="KAF2574828.1"/>
    <property type="molecule type" value="Genomic_DNA"/>
</dbReference>
<dbReference type="GO" id="GO:0008017">
    <property type="term" value="F:microtubule binding"/>
    <property type="evidence" value="ECO:0007669"/>
    <property type="project" value="InterPro"/>
</dbReference>
<dbReference type="PROSITE" id="PS50067">
    <property type="entry name" value="KINESIN_MOTOR_2"/>
    <property type="match status" value="1"/>
</dbReference>
<feature type="binding site" evidence="2">
    <location>
        <begin position="98"/>
        <end position="105"/>
    </location>
    <ligand>
        <name>ATP</name>
        <dbReference type="ChEBI" id="CHEBI:30616"/>
    </ligand>
</feature>
<dbReference type="AlphaFoldDB" id="A0A8S9IYP7"/>